<keyword evidence="2" id="KW-0812">Transmembrane</keyword>
<feature type="transmembrane region" description="Helical" evidence="2">
    <location>
        <begin position="32"/>
        <end position="54"/>
    </location>
</feature>
<evidence type="ECO:0000256" key="2">
    <source>
        <dbReference type="SAM" id="Phobius"/>
    </source>
</evidence>
<evidence type="ECO:0000256" key="1">
    <source>
        <dbReference type="SAM" id="MobiDB-lite"/>
    </source>
</evidence>
<accession>A0A8S1HGN4</accession>
<keyword evidence="2" id="KW-0472">Membrane</keyword>
<evidence type="ECO:0000313" key="4">
    <source>
        <dbReference type="Proteomes" id="UP000835052"/>
    </source>
</evidence>
<sequence>MDVESSPDSKTGRKMSDNKGGPNMGQVAPVPFLIGLGGGFLFGIFLLILHVVLVKKLVKDRLKHMPKARKVKVKKGKKAKKGGKDKEKKEKKGKKSKK</sequence>
<reference evidence="3" key="1">
    <citation type="submission" date="2020-10" db="EMBL/GenBank/DDBJ databases">
        <authorList>
            <person name="Kikuchi T."/>
        </authorList>
    </citation>
    <scope>NUCLEOTIDE SEQUENCE</scope>
    <source>
        <strain evidence="3">NKZ352</strain>
    </source>
</reference>
<feature type="compositionally biased region" description="Basic residues" evidence="1">
    <location>
        <begin position="65"/>
        <end position="81"/>
    </location>
</feature>
<dbReference type="EMBL" id="CAJGYM010000049">
    <property type="protein sequence ID" value="CAD6194894.1"/>
    <property type="molecule type" value="Genomic_DNA"/>
</dbReference>
<keyword evidence="2" id="KW-1133">Transmembrane helix</keyword>
<organism evidence="3 4">
    <name type="scientific">Caenorhabditis auriculariae</name>
    <dbReference type="NCBI Taxonomy" id="2777116"/>
    <lineage>
        <taxon>Eukaryota</taxon>
        <taxon>Metazoa</taxon>
        <taxon>Ecdysozoa</taxon>
        <taxon>Nematoda</taxon>
        <taxon>Chromadorea</taxon>
        <taxon>Rhabditida</taxon>
        <taxon>Rhabditina</taxon>
        <taxon>Rhabditomorpha</taxon>
        <taxon>Rhabditoidea</taxon>
        <taxon>Rhabditidae</taxon>
        <taxon>Peloderinae</taxon>
        <taxon>Caenorhabditis</taxon>
    </lineage>
</organism>
<dbReference type="Proteomes" id="UP000835052">
    <property type="component" value="Unassembled WGS sequence"/>
</dbReference>
<evidence type="ECO:0000313" key="3">
    <source>
        <dbReference type="EMBL" id="CAD6194894.1"/>
    </source>
</evidence>
<name>A0A8S1HGN4_9PELO</name>
<evidence type="ECO:0008006" key="5">
    <source>
        <dbReference type="Google" id="ProtNLM"/>
    </source>
</evidence>
<feature type="region of interest" description="Disordered" evidence="1">
    <location>
        <begin position="1"/>
        <end position="24"/>
    </location>
</feature>
<dbReference type="AlphaFoldDB" id="A0A8S1HGN4"/>
<comment type="caution">
    <text evidence="3">The sequence shown here is derived from an EMBL/GenBank/DDBJ whole genome shotgun (WGS) entry which is preliminary data.</text>
</comment>
<proteinExistence type="predicted"/>
<gene>
    <name evidence="3" type="ORF">CAUJ_LOCUS10813</name>
</gene>
<feature type="region of interest" description="Disordered" evidence="1">
    <location>
        <begin position="65"/>
        <end position="98"/>
    </location>
</feature>
<protein>
    <recommendedName>
        <fullName evidence="5">Transmembrane protein</fullName>
    </recommendedName>
</protein>
<keyword evidence="4" id="KW-1185">Reference proteome</keyword>